<organism evidence="3 4">
    <name type="scientific">Heterodermia speciosa</name>
    <dbReference type="NCBI Taxonomy" id="116794"/>
    <lineage>
        <taxon>Eukaryota</taxon>
        <taxon>Fungi</taxon>
        <taxon>Dikarya</taxon>
        <taxon>Ascomycota</taxon>
        <taxon>Pezizomycotina</taxon>
        <taxon>Lecanoromycetes</taxon>
        <taxon>OSLEUM clade</taxon>
        <taxon>Lecanoromycetidae</taxon>
        <taxon>Caliciales</taxon>
        <taxon>Physciaceae</taxon>
        <taxon>Heterodermia</taxon>
    </lineage>
</organism>
<evidence type="ECO:0000313" key="4">
    <source>
        <dbReference type="Proteomes" id="UP000664521"/>
    </source>
</evidence>
<protein>
    <recommendedName>
        <fullName evidence="2">DUF7918 domain-containing protein</fullName>
    </recommendedName>
</protein>
<reference evidence="3" key="1">
    <citation type="submission" date="2021-03" db="EMBL/GenBank/DDBJ databases">
        <authorList>
            <person name="Tagirdzhanova G."/>
        </authorList>
    </citation>
    <scope>NUCLEOTIDE SEQUENCE</scope>
</reference>
<sequence>MAILQDYEVVIAARPSQEGFIEKCAGRVFREWPDPKAITGGESELVENYIKSIPGMKYQIQVYLKPSFDLFEADEVWVQLIVDCGRVYACETFTKSQVMENKTKKEPFILQYMYTQEGMNYYRNFFTFGNLMSDETIDIEDDHANRLARVIGRIIVQVDRVTVKKLPQPRTGDITIAHPWTTMNLAKAVVKDRHVGHATILSSKTLLEPLNLTMNLQKLGIIPKKQAGLPHTTGVSAFEDDGPDEDDRSDNEAGKKEEDDESDCVIVKVEENISQSDPISTLQRENARLRAELAAAKAANEVTPSIKQDEADRTTGQSAKTNRPAKRRRTRR</sequence>
<feature type="region of interest" description="Disordered" evidence="1">
    <location>
        <begin position="294"/>
        <end position="332"/>
    </location>
</feature>
<evidence type="ECO:0000313" key="3">
    <source>
        <dbReference type="EMBL" id="CAF9911443.1"/>
    </source>
</evidence>
<dbReference type="AlphaFoldDB" id="A0A8H3EW73"/>
<feature type="compositionally biased region" description="Acidic residues" evidence="1">
    <location>
        <begin position="238"/>
        <end position="249"/>
    </location>
</feature>
<accession>A0A8H3EW73</accession>
<dbReference type="Proteomes" id="UP000664521">
    <property type="component" value="Unassembled WGS sequence"/>
</dbReference>
<feature type="domain" description="DUF7918" evidence="2">
    <location>
        <begin position="24"/>
        <end position="207"/>
    </location>
</feature>
<keyword evidence="4" id="KW-1185">Reference proteome</keyword>
<dbReference type="Pfam" id="PF25534">
    <property type="entry name" value="DUF7918"/>
    <property type="match status" value="1"/>
</dbReference>
<dbReference type="InterPro" id="IPR057678">
    <property type="entry name" value="DUF7918"/>
</dbReference>
<comment type="caution">
    <text evidence="3">The sequence shown here is derived from an EMBL/GenBank/DDBJ whole genome shotgun (WGS) entry which is preliminary data.</text>
</comment>
<evidence type="ECO:0000259" key="2">
    <source>
        <dbReference type="Pfam" id="PF25534"/>
    </source>
</evidence>
<name>A0A8H3EW73_9LECA</name>
<evidence type="ECO:0000256" key="1">
    <source>
        <dbReference type="SAM" id="MobiDB-lite"/>
    </source>
</evidence>
<feature type="region of interest" description="Disordered" evidence="1">
    <location>
        <begin position="230"/>
        <end position="264"/>
    </location>
</feature>
<gene>
    <name evidence="3" type="ORF">HETSPECPRED_000334</name>
</gene>
<feature type="compositionally biased region" description="Basic residues" evidence="1">
    <location>
        <begin position="323"/>
        <end position="332"/>
    </location>
</feature>
<dbReference type="EMBL" id="CAJPDS010000010">
    <property type="protein sequence ID" value="CAF9911443.1"/>
    <property type="molecule type" value="Genomic_DNA"/>
</dbReference>
<proteinExistence type="predicted"/>